<accession>A0ABY9RID1</accession>
<evidence type="ECO:0000256" key="1">
    <source>
        <dbReference type="SAM" id="MobiDB-lite"/>
    </source>
</evidence>
<dbReference type="Proteomes" id="UP001181355">
    <property type="component" value="Chromosome"/>
</dbReference>
<reference evidence="3" key="1">
    <citation type="submission" date="2023-09" db="EMBL/GenBank/DDBJ databases">
        <title>Undibacterium sp. 20NA77.5 isolated from freshwater.</title>
        <authorList>
            <person name="Le V."/>
            <person name="Ko S.-R."/>
            <person name="Ahn C.-Y."/>
            <person name="Oh H.-M."/>
        </authorList>
    </citation>
    <scope>NUCLEOTIDE SEQUENCE</scope>
    <source>
        <strain evidence="3">20NA77.5</strain>
    </source>
</reference>
<feature type="compositionally biased region" description="Basic and acidic residues" evidence="1">
    <location>
        <begin position="164"/>
        <end position="174"/>
    </location>
</feature>
<feature type="transmembrane region" description="Helical" evidence="2">
    <location>
        <begin position="19"/>
        <end position="37"/>
    </location>
</feature>
<feature type="compositionally biased region" description="Basic and acidic residues" evidence="1">
    <location>
        <begin position="136"/>
        <end position="156"/>
    </location>
</feature>
<keyword evidence="4" id="KW-1185">Reference proteome</keyword>
<protein>
    <submittedName>
        <fullName evidence="3">DUF4350 domain-containing protein</fullName>
    </submittedName>
</protein>
<sequence>MSGTNTKKTVMGQIEGRDIVYWIIGLLICIGLAFAWYDHMERQWTPTYNLQTEYRKQPMLAAKRLAERNHYSTVTKEHLTLELFDEGINGSLVIANNDGVMSDEQGKALLAWVARGNTLITFPQLRYQQPIPETNEEAKEKKESKKTDSDEDELRKQIQPSVEPAKRRADPTMRDPIGEFLGLYVIDTRPYAKAGTRNKSITYTEANGSAASTSAENGDEEDYYDDEEEALDDESASKVKMSSASGAAQNIPANTPTSAQPSPQAYAINEPRPEDLDQRLSQVTLPHTQRSLLVTRTQFAMLSFKNRVQPIYQVDNGTSLRIYQHGRGKIVALPQNIFGAYSLRNNDNAQFLLDLMSMNQAHKQLIIVKSLKAMHWTELAWARFSYGIIGFGLLIALWIWRVAPRFGSLLSSPVLERRALLEHIDASARWSWKHALGRQNLLDACRRAALNAIKRRAPELLRLPQNDMISQLAQQTGLDANSLANACFDAASSNPLQFTRQIQLLQRLRTHYER</sequence>
<name>A0ABY9RID1_9BURK</name>
<feature type="compositionally biased region" description="Polar residues" evidence="1">
    <location>
        <begin position="206"/>
        <end position="216"/>
    </location>
</feature>
<keyword evidence="2" id="KW-0812">Transmembrane</keyword>
<keyword evidence="2" id="KW-0472">Membrane</keyword>
<organism evidence="3 4">
    <name type="scientific">Undibacterium cyanobacteriorum</name>
    <dbReference type="NCBI Taxonomy" id="3073561"/>
    <lineage>
        <taxon>Bacteria</taxon>
        <taxon>Pseudomonadati</taxon>
        <taxon>Pseudomonadota</taxon>
        <taxon>Betaproteobacteria</taxon>
        <taxon>Burkholderiales</taxon>
        <taxon>Oxalobacteraceae</taxon>
        <taxon>Undibacterium</taxon>
    </lineage>
</organism>
<evidence type="ECO:0000313" key="4">
    <source>
        <dbReference type="Proteomes" id="UP001181355"/>
    </source>
</evidence>
<feature type="compositionally biased region" description="Acidic residues" evidence="1">
    <location>
        <begin position="217"/>
        <end position="234"/>
    </location>
</feature>
<proteinExistence type="predicted"/>
<feature type="region of interest" description="Disordered" evidence="1">
    <location>
        <begin position="130"/>
        <end position="174"/>
    </location>
</feature>
<evidence type="ECO:0000256" key="2">
    <source>
        <dbReference type="SAM" id="Phobius"/>
    </source>
</evidence>
<feature type="region of interest" description="Disordered" evidence="1">
    <location>
        <begin position="206"/>
        <end position="269"/>
    </location>
</feature>
<feature type="compositionally biased region" description="Polar residues" evidence="1">
    <location>
        <begin position="240"/>
        <end position="263"/>
    </location>
</feature>
<keyword evidence="2" id="KW-1133">Transmembrane helix</keyword>
<dbReference type="RefSeq" id="WP_309482451.1">
    <property type="nucleotide sequence ID" value="NZ_CP133720.1"/>
</dbReference>
<dbReference type="EMBL" id="CP133720">
    <property type="protein sequence ID" value="WMW80960.1"/>
    <property type="molecule type" value="Genomic_DNA"/>
</dbReference>
<evidence type="ECO:0000313" key="3">
    <source>
        <dbReference type="EMBL" id="WMW80960.1"/>
    </source>
</evidence>
<feature type="transmembrane region" description="Helical" evidence="2">
    <location>
        <begin position="379"/>
        <end position="400"/>
    </location>
</feature>
<gene>
    <name evidence="3" type="ORF">RF679_01440</name>
</gene>